<dbReference type="GO" id="GO:0005524">
    <property type="term" value="F:ATP binding"/>
    <property type="evidence" value="ECO:0007669"/>
    <property type="project" value="InterPro"/>
</dbReference>
<dbReference type="PANTHER" id="PTHR24171">
    <property type="entry name" value="ANKYRIN REPEAT DOMAIN-CONTAINING PROTEIN 39-RELATED"/>
    <property type="match status" value="1"/>
</dbReference>
<dbReference type="AlphaFoldDB" id="A0A1V9Y493"/>
<dbReference type="Pfam" id="PF13637">
    <property type="entry name" value="Ank_4"/>
    <property type="match status" value="1"/>
</dbReference>
<dbReference type="Gene3D" id="1.25.40.20">
    <property type="entry name" value="Ankyrin repeat-containing domain"/>
    <property type="match status" value="3"/>
</dbReference>
<feature type="repeat" description="ANK" evidence="3">
    <location>
        <begin position="351"/>
        <end position="383"/>
    </location>
</feature>
<dbReference type="SUPFAM" id="SSF56112">
    <property type="entry name" value="Protein kinase-like (PK-like)"/>
    <property type="match status" value="1"/>
</dbReference>
<dbReference type="SUPFAM" id="SSF48403">
    <property type="entry name" value="Ankyrin repeat"/>
    <property type="match status" value="1"/>
</dbReference>
<evidence type="ECO:0000259" key="4">
    <source>
        <dbReference type="PROSITE" id="PS50011"/>
    </source>
</evidence>
<dbReference type="Pfam" id="PF00069">
    <property type="entry name" value="Pkinase"/>
    <property type="match status" value="1"/>
</dbReference>
<dbReference type="InterPro" id="IPR011009">
    <property type="entry name" value="Kinase-like_dom_sf"/>
</dbReference>
<name>A0A1V9Y493_ACHHY</name>
<dbReference type="InterPro" id="IPR036770">
    <property type="entry name" value="Ankyrin_rpt-contain_sf"/>
</dbReference>
<organism evidence="5 6">
    <name type="scientific">Achlya hypogyna</name>
    <name type="common">Oomycete</name>
    <name type="synonym">Protoachlya hypogyna</name>
    <dbReference type="NCBI Taxonomy" id="1202772"/>
    <lineage>
        <taxon>Eukaryota</taxon>
        <taxon>Sar</taxon>
        <taxon>Stramenopiles</taxon>
        <taxon>Oomycota</taxon>
        <taxon>Saprolegniomycetes</taxon>
        <taxon>Saprolegniales</taxon>
        <taxon>Achlyaceae</taxon>
        <taxon>Achlya</taxon>
    </lineage>
</organism>
<feature type="domain" description="Protein kinase" evidence="4">
    <location>
        <begin position="1"/>
        <end position="147"/>
    </location>
</feature>
<evidence type="ECO:0000256" key="3">
    <source>
        <dbReference type="PROSITE-ProRule" id="PRU00023"/>
    </source>
</evidence>
<dbReference type="EMBL" id="JNBR01002949">
    <property type="protein sequence ID" value="OQR80532.1"/>
    <property type="molecule type" value="Genomic_DNA"/>
</dbReference>
<sequence>MHHEGFVHRDPKSENGLLSTTHNIKVGYLGITKECATNMTAGVGTLSWMAPKVLICNSKLAYAFTAHTYSFGVIQTELDTLQKPYADMSLALLTIMNRVQAGTLRPSLSADCSARLRDIATACMAHILAERPSTNDVVQLLQRQRNLERAPPVADMLPVHDGFVDACPLAPLVSNTIECSGCKTPQLVTDVECRMCKKVVPASDKLQELISRIEASLAQVNTVQTCSVCDEGASLEVASYLGILVLGLGDGPWDVLAVTLAPWTLSLQRAVQNALESVRAMARKNLGQELFSAAGDGKESEVARLLLKGAPLEWTDRYEQTPLCIAAILGHEGVVRQLIAAGANVHHEDKLQFTPFHFAAYKGHVESAHHLIAAGADVNAVTENKYTPLHYASADGKDALVRLLLEAGADTSLTNKKGKIARDLAKKRNKTSVLRAFDEALLQAATSGDTSRVRDLLATGVDVDASNDSGETPLLVAVTRGHAAIVELLLEAGAEAFQTTRDGSLLLVAQRHGHDAVVAVLEKALKTLLFSAMSKVDAAKTHLFFVQFAECG</sequence>
<dbReference type="OrthoDB" id="19174at2759"/>
<evidence type="ECO:0000313" key="6">
    <source>
        <dbReference type="Proteomes" id="UP000243579"/>
    </source>
</evidence>
<dbReference type="PROSITE" id="PS50088">
    <property type="entry name" value="ANK_REPEAT"/>
    <property type="match status" value="4"/>
</dbReference>
<protein>
    <submittedName>
        <fullName evidence="5">Ankyrin repeat and protein kinase domain-containing protein</fullName>
    </submittedName>
</protein>
<dbReference type="PRINTS" id="PR01415">
    <property type="entry name" value="ANKYRIN"/>
</dbReference>
<dbReference type="GO" id="GO:0004672">
    <property type="term" value="F:protein kinase activity"/>
    <property type="evidence" value="ECO:0007669"/>
    <property type="project" value="InterPro"/>
</dbReference>
<dbReference type="InterPro" id="IPR000719">
    <property type="entry name" value="Prot_kinase_dom"/>
</dbReference>
<feature type="repeat" description="ANK" evidence="3">
    <location>
        <begin position="384"/>
        <end position="416"/>
    </location>
</feature>
<accession>A0A1V9Y493</accession>
<keyword evidence="5" id="KW-0418">Kinase</keyword>
<dbReference type="SMART" id="SM00248">
    <property type="entry name" value="ANK"/>
    <property type="match status" value="5"/>
</dbReference>
<reference evidence="5 6" key="1">
    <citation type="journal article" date="2014" name="Genome Biol. Evol.">
        <title>The secreted proteins of Achlya hypogyna and Thraustotheca clavata identify the ancestral oomycete secretome and reveal gene acquisitions by horizontal gene transfer.</title>
        <authorList>
            <person name="Misner I."/>
            <person name="Blouin N."/>
            <person name="Leonard G."/>
            <person name="Richards T.A."/>
            <person name="Lane C.E."/>
        </authorList>
    </citation>
    <scope>NUCLEOTIDE SEQUENCE [LARGE SCALE GENOMIC DNA]</scope>
    <source>
        <strain evidence="5 6">ATCC 48635</strain>
    </source>
</reference>
<dbReference type="PROSITE" id="PS50297">
    <property type="entry name" value="ANK_REP_REGION"/>
    <property type="match status" value="4"/>
</dbReference>
<dbReference type="STRING" id="1202772.A0A1V9Y493"/>
<gene>
    <name evidence="5" type="ORF">ACHHYP_17487</name>
</gene>
<feature type="repeat" description="ANK" evidence="3">
    <location>
        <begin position="318"/>
        <end position="350"/>
    </location>
</feature>
<dbReference type="Pfam" id="PF12796">
    <property type="entry name" value="Ank_2"/>
    <property type="match status" value="1"/>
</dbReference>
<keyword evidence="5" id="KW-0808">Transferase</keyword>
<feature type="repeat" description="ANK" evidence="3">
    <location>
        <begin position="469"/>
        <end position="501"/>
    </location>
</feature>
<evidence type="ECO:0000256" key="1">
    <source>
        <dbReference type="ARBA" id="ARBA00022737"/>
    </source>
</evidence>
<dbReference type="InterPro" id="IPR002110">
    <property type="entry name" value="Ankyrin_rpt"/>
</dbReference>
<evidence type="ECO:0000313" key="5">
    <source>
        <dbReference type="EMBL" id="OQR80532.1"/>
    </source>
</evidence>
<dbReference type="PROSITE" id="PS50011">
    <property type="entry name" value="PROTEIN_KINASE_DOM"/>
    <property type="match status" value="1"/>
</dbReference>
<keyword evidence="1" id="KW-0677">Repeat</keyword>
<proteinExistence type="predicted"/>
<dbReference type="Proteomes" id="UP000243579">
    <property type="component" value="Unassembled WGS sequence"/>
</dbReference>
<evidence type="ECO:0000256" key="2">
    <source>
        <dbReference type="ARBA" id="ARBA00023043"/>
    </source>
</evidence>
<keyword evidence="6" id="KW-1185">Reference proteome</keyword>
<keyword evidence="2 3" id="KW-0040">ANK repeat</keyword>
<dbReference type="Gene3D" id="1.10.510.10">
    <property type="entry name" value="Transferase(Phosphotransferase) domain 1"/>
    <property type="match status" value="1"/>
</dbReference>
<comment type="caution">
    <text evidence="5">The sequence shown here is derived from an EMBL/GenBank/DDBJ whole genome shotgun (WGS) entry which is preliminary data.</text>
</comment>